<evidence type="ECO:0000256" key="5">
    <source>
        <dbReference type="ARBA" id="ARBA00022840"/>
    </source>
</evidence>
<proteinExistence type="inferred from homology"/>
<dbReference type="Proteomes" id="UP000008631">
    <property type="component" value="Chromosome"/>
</dbReference>
<dbReference type="SUPFAM" id="SSF52540">
    <property type="entry name" value="P-loop containing nucleoside triphosphate hydrolases"/>
    <property type="match status" value="1"/>
</dbReference>
<feature type="binding site" evidence="8">
    <location>
        <begin position="60"/>
        <end position="67"/>
    </location>
    <ligand>
        <name>ATP</name>
        <dbReference type="ChEBI" id="CHEBI:30616"/>
    </ligand>
</feature>
<sequence length="549" mass="58081">MPAVELSPGLRPIEAVARDLDLAPELWEPYGRDKAKVKLEVLAQRPAGGKLILVSAITPTPAGEGKTTTSIGLAQGLRKIGKRSILALRQPSMGPVFGRKGGATGGGASRLEPSDAINLGLTGDFHAIAAAHNLLAATIDNRLHFRQTTLDPRQVLWKRTLDTNDRALRSIVLGLGGKLQGVPRESGFDITAASEIMAILCLAESRADLRARLERILIGFTPEGEPVTAAETRVVGAMTAILNEAILPNLVQSREGTPALVHGGPFANIAHGCNSVLATRMALALGEYAVTEAGFAFDLGAEKFFNLKCRQAKLNPAAVVLVATIRALKMHGGQALDDLDRPDVEAVERGLDNLEAHLDAAAHFGKPVVVSINRFPSDTQKEFDAVIRRVESRGVPIAVADVFGQGGAGAIELAEKVVEAATFETALRTLYPVDADPVAKIETIARAIYGADGVTITPAAAAKLAKARQLGDAHLPICMAKTQDSLSDNPKLRGRPKGFTITVRDIEFARGAGFLVALTGDLLRMPGLPARPAAERIDVDEHGRITGLT</sequence>
<dbReference type="UniPathway" id="UPA00193"/>
<comment type="catalytic activity">
    <reaction evidence="6 8">
        <text>(6S)-5,6,7,8-tetrahydrofolate + formate + ATP = (6R)-10-formyltetrahydrofolate + ADP + phosphate</text>
        <dbReference type="Rhea" id="RHEA:20221"/>
        <dbReference type="ChEBI" id="CHEBI:15740"/>
        <dbReference type="ChEBI" id="CHEBI:30616"/>
        <dbReference type="ChEBI" id="CHEBI:43474"/>
        <dbReference type="ChEBI" id="CHEBI:57453"/>
        <dbReference type="ChEBI" id="CHEBI:195366"/>
        <dbReference type="ChEBI" id="CHEBI:456216"/>
        <dbReference type="EC" id="6.3.4.3"/>
    </reaction>
</comment>
<dbReference type="PROSITE" id="PS00722">
    <property type="entry name" value="FTHFS_2"/>
    <property type="match status" value="1"/>
</dbReference>
<keyword evidence="4 8" id="KW-0547">Nucleotide-binding</keyword>
<comment type="similarity">
    <text evidence="7 8">Belongs to the formate--tetrahydrofolate ligase family.</text>
</comment>
<dbReference type="EC" id="6.3.4.3" evidence="8"/>
<dbReference type="InterPro" id="IPR000559">
    <property type="entry name" value="Formate_THF_ligase"/>
</dbReference>
<name>E8R458_ISOPI</name>
<dbReference type="InterPro" id="IPR027417">
    <property type="entry name" value="P-loop_NTPase"/>
</dbReference>
<dbReference type="HAMAP" id="MF_01543">
    <property type="entry name" value="FTHFS"/>
    <property type="match status" value="1"/>
</dbReference>
<organism evidence="9 10">
    <name type="scientific">Isosphaera pallida (strain ATCC 43644 / DSM 9630 / IS1B)</name>
    <dbReference type="NCBI Taxonomy" id="575540"/>
    <lineage>
        <taxon>Bacteria</taxon>
        <taxon>Pseudomonadati</taxon>
        <taxon>Planctomycetota</taxon>
        <taxon>Planctomycetia</taxon>
        <taxon>Isosphaerales</taxon>
        <taxon>Isosphaeraceae</taxon>
        <taxon>Isosphaera</taxon>
    </lineage>
</organism>
<dbReference type="EMBL" id="CP002353">
    <property type="protein sequence ID" value="ADV61645.1"/>
    <property type="molecule type" value="Genomic_DNA"/>
</dbReference>
<dbReference type="InParanoid" id="E8R458"/>
<dbReference type="GO" id="GO:0005524">
    <property type="term" value="F:ATP binding"/>
    <property type="evidence" value="ECO:0007669"/>
    <property type="project" value="UniProtKB-UniRule"/>
</dbReference>
<evidence type="ECO:0000256" key="2">
    <source>
        <dbReference type="ARBA" id="ARBA00022563"/>
    </source>
</evidence>
<accession>E8R458</accession>
<dbReference type="KEGG" id="ipa:Isop_1057"/>
<dbReference type="FunFam" id="3.30.1510.10:FF:000001">
    <property type="entry name" value="Formate--tetrahydrofolate ligase"/>
    <property type="match status" value="1"/>
</dbReference>
<gene>
    <name evidence="8" type="primary">fhs</name>
    <name evidence="9" type="ordered locus">Isop_1057</name>
</gene>
<dbReference type="Gene3D" id="3.30.1510.10">
    <property type="entry name" value="Domain 2, N(10)-formyltetrahydrofolate synthetase"/>
    <property type="match status" value="1"/>
</dbReference>
<dbReference type="CDD" id="cd00477">
    <property type="entry name" value="FTHFS"/>
    <property type="match status" value="1"/>
</dbReference>
<protein>
    <recommendedName>
        <fullName evidence="8">Formate--tetrahydrofolate ligase</fullName>
        <ecNumber evidence="8">6.3.4.3</ecNumber>
    </recommendedName>
    <alternativeName>
        <fullName evidence="8">Formyltetrahydrofolate synthetase</fullName>
        <shortName evidence="8">FHS</shortName>
        <shortName evidence="8">FTHFS</shortName>
    </alternativeName>
</protein>
<reference evidence="9 10" key="1">
    <citation type="journal article" date="2011" name="Stand. Genomic Sci.">
        <title>Complete genome sequence of Isosphaera pallida type strain (IS1B).</title>
        <authorList>
            <consortium name="US DOE Joint Genome Institute (JGI-PGF)"/>
            <person name="Goker M."/>
            <person name="Cleland D."/>
            <person name="Saunders E."/>
            <person name="Lapidus A."/>
            <person name="Nolan M."/>
            <person name="Lucas S."/>
            <person name="Hammon N."/>
            <person name="Deshpande S."/>
            <person name="Cheng J.F."/>
            <person name="Tapia R."/>
            <person name="Han C."/>
            <person name="Goodwin L."/>
            <person name="Pitluck S."/>
            <person name="Liolios K."/>
            <person name="Pagani I."/>
            <person name="Ivanova N."/>
            <person name="Mavromatis K."/>
            <person name="Pati A."/>
            <person name="Chen A."/>
            <person name="Palaniappan K."/>
            <person name="Land M."/>
            <person name="Hauser L."/>
            <person name="Chang Y.J."/>
            <person name="Jeffries C.D."/>
            <person name="Detter J.C."/>
            <person name="Beck B."/>
            <person name="Woyke T."/>
            <person name="Bristow J."/>
            <person name="Eisen J.A."/>
            <person name="Markowitz V."/>
            <person name="Hugenholtz P."/>
            <person name="Kyrpides N.C."/>
            <person name="Klenk H.P."/>
        </authorList>
    </citation>
    <scope>NUCLEOTIDE SEQUENCE [LARGE SCALE GENOMIC DNA]</scope>
    <source>
        <strain evidence="10">ATCC 43644 / DSM 9630 / IS1B</strain>
    </source>
</reference>
<dbReference type="InterPro" id="IPR020628">
    <property type="entry name" value="Formate_THF_ligase_CS"/>
</dbReference>
<keyword evidence="3 8" id="KW-0436">Ligase</keyword>
<dbReference type="Gene3D" id="3.10.410.10">
    <property type="entry name" value="Formyltetrahydrofolate synthetase, domain 3"/>
    <property type="match status" value="1"/>
</dbReference>
<dbReference type="OrthoDB" id="9761733at2"/>
<evidence type="ECO:0000256" key="6">
    <source>
        <dbReference type="ARBA" id="ARBA00049033"/>
    </source>
</evidence>
<evidence type="ECO:0000256" key="1">
    <source>
        <dbReference type="ARBA" id="ARBA00004777"/>
    </source>
</evidence>
<evidence type="ECO:0000313" key="9">
    <source>
        <dbReference type="EMBL" id="ADV61645.1"/>
    </source>
</evidence>
<keyword evidence="5 8" id="KW-0067">ATP-binding</keyword>
<dbReference type="eggNOG" id="COG2759">
    <property type="taxonomic scope" value="Bacteria"/>
</dbReference>
<evidence type="ECO:0000256" key="7">
    <source>
        <dbReference type="ARBA" id="ARBA00061363"/>
    </source>
</evidence>
<dbReference type="GO" id="GO:0035999">
    <property type="term" value="P:tetrahydrofolate interconversion"/>
    <property type="evidence" value="ECO:0007669"/>
    <property type="project" value="UniProtKB-UniRule"/>
</dbReference>
<dbReference type="Gene3D" id="3.40.50.300">
    <property type="entry name" value="P-loop containing nucleotide triphosphate hydrolases"/>
    <property type="match status" value="1"/>
</dbReference>
<dbReference type="GO" id="GO:0004329">
    <property type="term" value="F:formate-tetrahydrofolate ligase activity"/>
    <property type="evidence" value="ECO:0007669"/>
    <property type="project" value="UniProtKB-UniRule"/>
</dbReference>
<comment type="pathway">
    <text evidence="1 8">One-carbon metabolism; tetrahydrofolate interconversion.</text>
</comment>
<dbReference type="HOGENOM" id="CLU_003601_3_3_0"/>
<dbReference type="STRING" id="575540.Isop_1057"/>
<dbReference type="Pfam" id="PF01268">
    <property type="entry name" value="FTHFS"/>
    <property type="match status" value="1"/>
</dbReference>
<dbReference type="AlphaFoldDB" id="E8R458"/>
<keyword evidence="2 8" id="KW-0554">One-carbon metabolism</keyword>
<evidence type="ECO:0000256" key="4">
    <source>
        <dbReference type="ARBA" id="ARBA00022741"/>
    </source>
</evidence>
<keyword evidence="10" id="KW-1185">Reference proteome</keyword>
<evidence type="ECO:0000256" key="8">
    <source>
        <dbReference type="HAMAP-Rule" id="MF_01543"/>
    </source>
</evidence>
<dbReference type="RefSeq" id="WP_013563934.1">
    <property type="nucleotide sequence ID" value="NC_014962.1"/>
</dbReference>
<evidence type="ECO:0000256" key="3">
    <source>
        <dbReference type="ARBA" id="ARBA00022598"/>
    </source>
</evidence>
<dbReference type="NCBIfam" id="NF010030">
    <property type="entry name" value="PRK13505.1"/>
    <property type="match status" value="1"/>
</dbReference>
<evidence type="ECO:0000313" key="10">
    <source>
        <dbReference type="Proteomes" id="UP000008631"/>
    </source>
</evidence>